<gene>
    <name evidence="2" type="ORF">NND11_01885</name>
</gene>
<sequence>MQADELQADVLLSVNRSPLANDLTNTRLYTDVCSIIEQGRKEAYASVNHKMIETYWNIGRRIVEEEQNGEVRAEYGVQIIAQLSEQLTHQYGKEFSKRNLAYFRQFYLTISDIRILQSRLQNLTWTHITKVLRVEDSIAIRWYLEMASKDMWDKQIITKLPPL</sequence>
<dbReference type="PANTHER" id="PTHR30547">
    <property type="entry name" value="UNCHARACTERIZED PROTEIN YHCG-RELATED"/>
    <property type="match status" value="1"/>
</dbReference>
<dbReference type="AlphaFoldDB" id="A0AAW5HXY0"/>
<reference evidence="2" key="1">
    <citation type="submission" date="2022-07" db="EMBL/GenBank/DDBJ databases">
        <title>Prevotella copri.</title>
        <authorList>
            <person name="Yang C."/>
        </authorList>
    </citation>
    <scope>NUCLEOTIDE SEQUENCE</scope>
    <source>
        <strain evidence="2">HF88</strain>
    </source>
</reference>
<organism evidence="2 3">
    <name type="scientific">Segatella copri</name>
    <dbReference type="NCBI Taxonomy" id="165179"/>
    <lineage>
        <taxon>Bacteria</taxon>
        <taxon>Pseudomonadati</taxon>
        <taxon>Bacteroidota</taxon>
        <taxon>Bacteroidia</taxon>
        <taxon>Bacteroidales</taxon>
        <taxon>Prevotellaceae</taxon>
        <taxon>Segatella</taxon>
    </lineage>
</organism>
<dbReference type="InterPro" id="IPR041527">
    <property type="entry name" value="YhcG_N"/>
</dbReference>
<dbReference type="Pfam" id="PF17761">
    <property type="entry name" value="DUF1016_N"/>
    <property type="match status" value="1"/>
</dbReference>
<accession>A0AAW5HXY0</accession>
<evidence type="ECO:0000259" key="1">
    <source>
        <dbReference type="Pfam" id="PF17761"/>
    </source>
</evidence>
<dbReference type="Proteomes" id="UP001206014">
    <property type="component" value="Unassembled WGS sequence"/>
</dbReference>
<evidence type="ECO:0000313" key="2">
    <source>
        <dbReference type="EMBL" id="MCP9500313.1"/>
    </source>
</evidence>
<proteinExistence type="predicted"/>
<name>A0AAW5HXY0_9BACT</name>
<dbReference type="RefSeq" id="WP_234563642.1">
    <property type="nucleotide sequence ID" value="NZ_JAJTTD010000001.1"/>
</dbReference>
<evidence type="ECO:0000313" key="3">
    <source>
        <dbReference type="Proteomes" id="UP001206014"/>
    </source>
</evidence>
<dbReference type="InterPro" id="IPR053148">
    <property type="entry name" value="PD-DEXK-like_domain"/>
</dbReference>
<dbReference type="EMBL" id="JANDXR010000001">
    <property type="protein sequence ID" value="MCP9500313.1"/>
    <property type="molecule type" value="Genomic_DNA"/>
</dbReference>
<dbReference type="PANTHER" id="PTHR30547:SF5">
    <property type="entry name" value="NUCLEASE YHCG-RELATED"/>
    <property type="match status" value="1"/>
</dbReference>
<feature type="domain" description="YhcG N-terminal" evidence="1">
    <location>
        <begin position="32"/>
        <end position="157"/>
    </location>
</feature>
<protein>
    <submittedName>
        <fullName evidence="2">DUF1016 N-terminal domain-containing protein</fullName>
    </submittedName>
</protein>
<comment type="caution">
    <text evidence="2">The sequence shown here is derived from an EMBL/GenBank/DDBJ whole genome shotgun (WGS) entry which is preliminary data.</text>
</comment>